<dbReference type="RefSeq" id="XP_022494280.1">
    <property type="nucleotide sequence ID" value="XM_022649735.1"/>
</dbReference>
<dbReference type="AlphaFoldDB" id="A0A178BT12"/>
<dbReference type="GO" id="GO:0019748">
    <property type="term" value="P:secondary metabolic process"/>
    <property type="evidence" value="ECO:0007669"/>
    <property type="project" value="TreeGrafter"/>
</dbReference>
<evidence type="ECO:0000259" key="2">
    <source>
        <dbReference type="Pfam" id="PF13193"/>
    </source>
</evidence>
<dbReference type="SUPFAM" id="SSF56801">
    <property type="entry name" value="Acetyl-CoA synthetase-like"/>
    <property type="match status" value="1"/>
</dbReference>
<reference evidence="3 4" key="1">
    <citation type="submission" date="2016-03" db="EMBL/GenBank/DDBJ databases">
        <title>The draft genome sequence of Fonsecaea nubica causative agent of cutaneous subcutaneous infection in human host.</title>
        <authorList>
            <person name="Costa F."/>
            <person name="Sybren D.H."/>
            <person name="Raittz R.T."/>
            <person name="Weiss V.A."/>
            <person name="Leao A.C."/>
            <person name="Gomes R."/>
            <person name="De Souza E.M."/>
            <person name="Pedrosa F.O."/>
            <person name="Steffens M.B."/>
            <person name="Bombassaro A."/>
            <person name="Tadra-Sfeir M.Z."/>
            <person name="Moreno L.F."/>
            <person name="Najafzadeh M.J."/>
            <person name="Felipe M.S."/>
            <person name="Teixeira M."/>
            <person name="Sun J."/>
            <person name="Xi L."/>
            <person name="Castro M.A."/>
            <person name="Vicente V.A."/>
        </authorList>
    </citation>
    <scope>NUCLEOTIDE SEQUENCE [LARGE SCALE GENOMIC DNA]</scope>
    <source>
        <strain evidence="3 4">CBS 269.64</strain>
    </source>
</reference>
<dbReference type="PANTHER" id="PTHR24096">
    <property type="entry name" value="LONG-CHAIN-FATTY-ACID--COA LIGASE"/>
    <property type="match status" value="1"/>
</dbReference>
<dbReference type="InterPro" id="IPR045851">
    <property type="entry name" value="AMP-bd_C_sf"/>
</dbReference>
<dbReference type="Pfam" id="PF00501">
    <property type="entry name" value="AMP-binding"/>
    <property type="match status" value="1"/>
</dbReference>
<dbReference type="GO" id="GO:0016405">
    <property type="term" value="F:CoA-ligase activity"/>
    <property type="evidence" value="ECO:0007669"/>
    <property type="project" value="TreeGrafter"/>
</dbReference>
<organism evidence="3 4">
    <name type="scientific">Fonsecaea nubica</name>
    <dbReference type="NCBI Taxonomy" id="856822"/>
    <lineage>
        <taxon>Eukaryota</taxon>
        <taxon>Fungi</taxon>
        <taxon>Dikarya</taxon>
        <taxon>Ascomycota</taxon>
        <taxon>Pezizomycotina</taxon>
        <taxon>Eurotiomycetes</taxon>
        <taxon>Chaetothyriomycetidae</taxon>
        <taxon>Chaetothyriales</taxon>
        <taxon>Herpotrichiellaceae</taxon>
        <taxon>Fonsecaea</taxon>
    </lineage>
</organism>
<feature type="domain" description="AMP-dependent synthetase/ligase" evidence="1">
    <location>
        <begin position="29"/>
        <end position="412"/>
    </location>
</feature>
<dbReference type="OrthoDB" id="6509636at2759"/>
<dbReference type="PROSITE" id="PS00455">
    <property type="entry name" value="AMP_BINDING"/>
    <property type="match status" value="1"/>
</dbReference>
<dbReference type="InterPro" id="IPR000873">
    <property type="entry name" value="AMP-dep_synth/lig_dom"/>
</dbReference>
<name>A0A178BT12_9EURO</name>
<feature type="domain" description="AMP-binding enzyme C-terminal" evidence="2">
    <location>
        <begin position="464"/>
        <end position="548"/>
    </location>
</feature>
<dbReference type="GeneID" id="34594867"/>
<dbReference type="InterPro" id="IPR025110">
    <property type="entry name" value="AMP-bd_C"/>
</dbReference>
<evidence type="ECO:0000259" key="1">
    <source>
        <dbReference type="Pfam" id="PF00501"/>
    </source>
</evidence>
<gene>
    <name evidence="3" type="ORF">AYO20_11487</name>
</gene>
<comment type="caution">
    <text evidence="3">The sequence shown here is derived from an EMBL/GenBank/DDBJ whole genome shotgun (WGS) entry which is preliminary data.</text>
</comment>
<dbReference type="Proteomes" id="UP000185904">
    <property type="component" value="Unassembled WGS sequence"/>
</dbReference>
<accession>A0A178BT12</accession>
<dbReference type="Gene3D" id="3.40.50.12780">
    <property type="entry name" value="N-terminal domain of ligase-like"/>
    <property type="match status" value="1"/>
</dbReference>
<protein>
    <submittedName>
        <fullName evidence="3">Uncharacterized protein</fullName>
    </submittedName>
</protein>
<dbReference type="Gene3D" id="3.30.300.30">
    <property type="match status" value="1"/>
</dbReference>
<dbReference type="InterPro" id="IPR042099">
    <property type="entry name" value="ANL_N_sf"/>
</dbReference>
<dbReference type="Pfam" id="PF13193">
    <property type="entry name" value="AMP-binding_C"/>
    <property type="match status" value="1"/>
</dbReference>
<proteinExistence type="predicted"/>
<dbReference type="PANTHER" id="PTHR24096:SF265">
    <property type="entry name" value="ENZYME, PUTATIVE (AFU_ORTHOLOGUE AFUA_5G14270)-RELATED"/>
    <property type="match status" value="1"/>
</dbReference>
<evidence type="ECO:0000313" key="4">
    <source>
        <dbReference type="Proteomes" id="UP000185904"/>
    </source>
</evidence>
<sequence>MPLPTTGDYALSAQDVVSFTFGKPDYDTDRPVFIDATDPSHSLSYRQAKDLVQKLIAGFHAEGLNAGDRVCIHAYNSIYYPIICLAIVGCGGVSVGTNPTYTSHELAHALKLAQPRFVVTESEAAPSLQKALSSTGRGETTPVFLLDAQAGMRGDNGGKHSPRSWQTLLSHGSRPWKTFPDRTTAIETTACLFYTSGTTGLPKCAMTSHHNLVAEHQLFYERNPRRYPFRAVLSMPFFHIGVLPTVLISQLREGRHCYIMRRFELEPFLAYHARYDVTEAFLVPPMILRIVMSGLSDPASPNYKYSLRSVKNGYSGAAPCSPEVLKRFQSLLAKGATMSQIWGMTETTSVATTVPPDLLGAAAAGQIDVAGTVGTALPTLTLKLVDEQGEDVSHGGRGQLCVKGPTVTQGYFENEKATRESFDSDGYFHTGDVVEVDVKSGLLSVVDRAKELIKVRGFQVAPAELESTLLSHPHIVDAGVVGVKLSDENQQEEEVPRAYVVRRDGVDAAQMLTEEEVQAFVRARLASYKALAGGVQFVDALPKLANGKILRRVLREWGAATRRAATSSKL</sequence>
<keyword evidence="4" id="KW-1185">Reference proteome</keyword>
<dbReference type="EMBL" id="LVCJ01000159">
    <property type="protein sequence ID" value="OAL20467.1"/>
    <property type="molecule type" value="Genomic_DNA"/>
</dbReference>
<evidence type="ECO:0000313" key="3">
    <source>
        <dbReference type="EMBL" id="OAL20467.1"/>
    </source>
</evidence>
<dbReference type="InterPro" id="IPR020845">
    <property type="entry name" value="AMP-binding_CS"/>
</dbReference>